<gene>
    <name evidence="2" type="ORF">PGH26_08650</name>
</gene>
<keyword evidence="1" id="KW-1133">Transmembrane helix</keyword>
<name>A0ABZ0KSL7_9BACL</name>
<keyword evidence="1" id="KW-0472">Membrane</keyword>
<feature type="transmembrane region" description="Helical" evidence="1">
    <location>
        <begin position="12"/>
        <end position="34"/>
    </location>
</feature>
<keyword evidence="1" id="KW-0812">Transmembrane</keyword>
<keyword evidence="3" id="KW-1185">Reference proteome</keyword>
<reference evidence="2 3" key="1">
    <citation type="submission" date="2023-01" db="EMBL/GenBank/DDBJ databases">
        <title>Sporosarcina sp. nov., isolated from Korean tranditional fermented seafood 'Jeotgal'.</title>
        <authorList>
            <person name="Yang A.-I."/>
        </authorList>
    </citation>
    <scope>NUCLEOTIDE SEQUENCE [LARGE SCALE GENOMIC DNA]</scope>
    <source>
        <strain evidence="2 3">B2O-1</strain>
    </source>
</reference>
<organism evidence="2 3">
    <name type="scientific">Sporosarcina jeotgali</name>
    <dbReference type="NCBI Taxonomy" id="3020056"/>
    <lineage>
        <taxon>Bacteria</taxon>
        <taxon>Bacillati</taxon>
        <taxon>Bacillota</taxon>
        <taxon>Bacilli</taxon>
        <taxon>Bacillales</taxon>
        <taxon>Caryophanaceae</taxon>
        <taxon>Sporosarcina</taxon>
    </lineage>
</organism>
<evidence type="ECO:0000313" key="3">
    <source>
        <dbReference type="Proteomes" id="UP001303532"/>
    </source>
</evidence>
<dbReference type="RefSeq" id="WP_323690682.1">
    <property type="nucleotide sequence ID" value="NZ_CP116341.1"/>
</dbReference>
<dbReference type="EMBL" id="CP116341">
    <property type="protein sequence ID" value="WOV83011.1"/>
    <property type="molecule type" value="Genomic_DNA"/>
</dbReference>
<evidence type="ECO:0000313" key="2">
    <source>
        <dbReference type="EMBL" id="WOV83011.1"/>
    </source>
</evidence>
<evidence type="ECO:0000256" key="1">
    <source>
        <dbReference type="SAM" id="Phobius"/>
    </source>
</evidence>
<sequence length="106" mass="12074">MEEIRSYNNLQYLTSSLIKLIILVAVIALIVLAIRKLSKRSKRMDGTTTSIIIALVIVAGIWFALGILGVNGFYLVPRLIEWATMFILPWVALYWLVRLIKALEKK</sequence>
<proteinExistence type="predicted"/>
<protein>
    <submittedName>
        <fullName evidence="2">Uncharacterized protein</fullName>
    </submittedName>
</protein>
<accession>A0ABZ0KSL7</accession>
<feature type="transmembrane region" description="Helical" evidence="1">
    <location>
        <begin position="79"/>
        <end position="97"/>
    </location>
</feature>
<feature type="transmembrane region" description="Helical" evidence="1">
    <location>
        <begin position="46"/>
        <end position="67"/>
    </location>
</feature>
<dbReference type="Proteomes" id="UP001303532">
    <property type="component" value="Chromosome"/>
</dbReference>